<evidence type="ECO:0000256" key="2">
    <source>
        <dbReference type="ARBA" id="ARBA00023136"/>
    </source>
</evidence>
<dbReference type="InterPro" id="IPR001466">
    <property type="entry name" value="Beta-lactam-related"/>
</dbReference>
<keyword evidence="2" id="KW-0472">Membrane</keyword>
<name>A0A845FD07_9BACI</name>
<dbReference type="EMBL" id="WMFA01000004">
    <property type="protein sequence ID" value="MYL71820.1"/>
    <property type="molecule type" value="Genomic_DNA"/>
</dbReference>
<dbReference type="InterPro" id="IPR012338">
    <property type="entry name" value="Beta-lactam/transpept-like"/>
</dbReference>
<protein>
    <submittedName>
        <fullName evidence="4">Serine hydrolase</fullName>
    </submittedName>
</protein>
<proteinExistence type="predicted"/>
<organism evidence="4 5">
    <name type="scientific">Halobacillus litoralis</name>
    <dbReference type="NCBI Taxonomy" id="45668"/>
    <lineage>
        <taxon>Bacteria</taxon>
        <taxon>Bacillati</taxon>
        <taxon>Bacillota</taxon>
        <taxon>Bacilli</taxon>
        <taxon>Bacillales</taxon>
        <taxon>Bacillaceae</taxon>
        <taxon>Halobacillus</taxon>
    </lineage>
</organism>
<dbReference type="PANTHER" id="PTHR46825:SF11">
    <property type="entry name" value="PENICILLIN-BINDING PROTEIN 4"/>
    <property type="match status" value="1"/>
</dbReference>
<dbReference type="Gene3D" id="3.40.710.10">
    <property type="entry name" value="DD-peptidase/beta-lactamase superfamily"/>
    <property type="match status" value="1"/>
</dbReference>
<keyword evidence="4" id="KW-0378">Hydrolase</keyword>
<sequence>MEKVDAKIREIAEREGFSGSVVVKQGEGVVYSEGFGYRNIAEKLPNQKNTKFGIASGSKLFTAVAIAQLVEQNQFAYDTPVHQLLEQSPHCIDERVTIHHLLTHTSGIPDYFDEAVMDDFSELWEEKPMYKMEKLEDFLPLFADKEKMFEPGERFYYNNAGFIVLGLVVEAVANQSYITYVTEKIFKAAGMLDSGHYRLDQLPGNTALGYIQKDGVIKTNVYDVPVVGGSDGGAFVTGPDMTVFWEALLGGKLMGAVHVERLLTKHIKVKSSTSYGYGLWLDDAKEQTVYHVMGYDPGVQFHSCFYPEQQAIVTVLSNKGGGAFKIVQAVEELFQK</sequence>
<dbReference type="OrthoDB" id="9803467at2"/>
<dbReference type="AlphaFoldDB" id="A0A845FD07"/>
<dbReference type="GO" id="GO:0016020">
    <property type="term" value="C:membrane"/>
    <property type="evidence" value="ECO:0007669"/>
    <property type="project" value="UniProtKB-SubCell"/>
</dbReference>
<comment type="caution">
    <text evidence="4">The sequence shown here is derived from an EMBL/GenBank/DDBJ whole genome shotgun (WGS) entry which is preliminary data.</text>
</comment>
<dbReference type="GO" id="GO:0016787">
    <property type="term" value="F:hydrolase activity"/>
    <property type="evidence" value="ECO:0007669"/>
    <property type="project" value="UniProtKB-KW"/>
</dbReference>
<dbReference type="Pfam" id="PF00144">
    <property type="entry name" value="Beta-lactamase"/>
    <property type="match status" value="1"/>
</dbReference>
<dbReference type="InterPro" id="IPR050491">
    <property type="entry name" value="AmpC-like"/>
</dbReference>
<reference evidence="4 5" key="1">
    <citation type="submission" date="2019-11" db="EMBL/GenBank/DDBJ databases">
        <title>Genome sequences of 17 halophilic strains isolated from different environments.</title>
        <authorList>
            <person name="Furrow R.E."/>
        </authorList>
    </citation>
    <scope>NUCLEOTIDE SEQUENCE [LARGE SCALE GENOMIC DNA]</scope>
    <source>
        <strain evidence="4 5">SL-4</strain>
    </source>
</reference>
<dbReference type="PANTHER" id="PTHR46825">
    <property type="entry name" value="D-ALANYL-D-ALANINE-CARBOXYPEPTIDASE/ENDOPEPTIDASE AMPH"/>
    <property type="match status" value="1"/>
</dbReference>
<evidence type="ECO:0000313" key="4">
    <source>
        <dbReference type="EMBL" id="MYL71820.1"/>
    </source>
</evidence>
<evidence type="ECO:0000259" key="3">
    <source>
        <dbReference type="Pfam" id="PF00144"/>
    </source>
</evidence>
<accession>A0A845FD07</accession>
<evidence type="ECO:0000313" key="5">
    <source>
        <dbReference type="Proteomes" id="UP000450457"/>
    </source>
</evidence>
<comment type="subcellular location">
    <subcellularLocation>
        <location evidence="1">Membrane</location>
    </subcellularLocation>
</comment>
<evidence type="ECO:0000256" key="1">
    <source>
        <dbReference type="ARBA" id="ARBA00004370"/>
    </source>
</evidence>
<dbReference type="SUPFAM" id="SSF56601">
    <property type="entry name" value="beta-lactamase/transpeptidase-like"/>
    <property type="match status" value="1"/>
</dbReference>
<dbReference type="Proteomes" id="UP000450457">
    <property type="component" value="Unassembled WGS sequence"/>
</dbReference>
<dbReference type="RefSeq" id="WP_160914789.1">
    <property type="nucleotide sequence ID" value="NZ_WMFA01000004.1"/>
</dbReference>
<dbReference type="GeneID" id="78007963"/>
<gene>
    <name evidence="4" type="ORF">GLW00_13215</name>
</gene>
<feature type="domain" description="Beta-lactamase-related" evidence="3">
    <location>
        <begin position="5"/>
        <end position="322"/>
    </location>
</feature>